<dbReference type="PANTHER" id="PTHR24221:SF646">
    <property type="entry name" value="HAEMOLYSIN SECRETION ATP-BINDING PROTEIN"/>
    <property type="match status" value="1"/>
</dbReference>
<dbReference type="PANTHER" id="PTHR24221">
    <property type="entry name" value="ATP-BINDING CASSETTE SUB-FAMILY B"/>
    <property type="match status" value="1"/>
</dbReference>
<dbReference type="InterPro" id="IPR003439">
    <property type="entry name" value="ABC_transporter-like_ATP-bd"/>
</dbReference>
<protein>
    <recommendedName>
        <fullName evidence="6">ABC transmembrane type-1 domain-containing protein</fullName>
    </recommendedName>
</protein>
<dbReference type="GO" id="GO:0005524">
    <property type="term" value="F:ATP binding"/>
    <property type="evidence" value="ECO:0007669"/>
    <property type="project" value="InterPro"/>
</dbReference>
<evidence type="ECO:0000256" key="4">
    <source>
        <dbReference type="ARBA" id="ARBA00023136"/>
    </source>
</evidence>
<dbReference type="SUPFAM" id="SSF90123">
    <property type="entry name" value="ABC transporter transmembrane region"/>
    <property type="match status" value="1"/>
</dbReference>
<dbReference type="AlphaFoldDB" id="A0A1U7NIX8"/>
<dbReference type="SUPFAM" id="SSF52540">
    <property type="entry name" value="P-loop containing nucleoside triphosphate hydrolases"/>
    <property type="match status" value="1"/>
</dbReference>
<comment type="caution">
    <text evidence="7">The sequence shown here is derived from an EMBL/GenBank/DDBJ whole genome shotgun (WGS) entry which is preliminary data.</text>
</comment>
<evidence type="ECO:0000256" key="2">
    <source>
        <dbReference type="ARBA" id="ARBA00022692"/>
    </source>
</evidence>
<keyword evidence="3 5" id="KW-1133">Transmembrane helix</keyword>
<evidence type="ECO:0000256" key="3">
    <source>
        <dbReference type="ARBA" id="ARBA00022989"/>
    </source>
</evidence>
<reference evidence="7 8" key="1">
    <citation type="submission" date="2016-11" db="EMBL/GenBank/DDBJ databases">
        <title>Description of two novel members of the family Erysipelotrichaceae: Ileibacterium lipovorans gen. nov., sp. nov. and Dubosiella newyorkensis, gen. nov., sp. nov.</title>
        <authorList>
            <person name="Cox L.M."/>
            <person name="Sohn J."/>
            <person name="Tyrrell K.L."/>
            <person name="Citron D.M."/>
            <person name="Lawson P.A."/>
            <person name="Patel N.B."/>
            <person name="Iizumi T."/>
            <person name="Perez-Perez G.I."/>
            <person name="Goldstein E.J."/>
            <person name="Blaser M.J."/>
        </authorList>
    </citation>
    <scope>NUCLEOTIDE SEQUENCE [LARGE SCALE GENOMIC DNA]</scope>
    <source>
        <strain evidence="7 8">NYU-BL-A3</strain>
    </source>
</reference>
<feature type="domain" description="ABC transmembrane type-1" evidence="6">
    <location>
        <begin position="97"/>
        <end position="192"/>
    </location>
</feature>
<dbReference type="InterPro" id="IPR039421">
    <property type="entry name" value="Type_1_exporter"/>
</dbReference>
<dbReference type="Gene3D" id="1.20.1560.10">
    <property type="entry name" value="ABC transporter type 1, transmembrane domain"/>
    <property type="match status" value="1"/>
</dbReference>
<dbReference type="GO" id="GO:0016887">
    <property type="term" value="F:ATP hydrolysis activity"/>
    <property type="evidence" value="ECO:0007669"/>
    <property type="project" value="InterPro"/>
</dbReference>
<comment type="subcellular location">
    <subcellularLocation>
        <location evidence="1">Cell membrane</location>
        <topology evidence="1">Multi-pass membrane protein</topology>
    </subcellularLocation>
</comment>
<evidence type="ECO:0000256" key="1">
    <source>
        <dbReference type="ARBA" id="ARBA00004651"/>
    </source>
</evidence>
<dbReference type="Gene3D" id="3.40.50.300">
    <property type="entry name" value="P-loop containing nucleotide triphosphate hydrolases"/>
    <property type="match status" value="1"/>
</dbReference>
<dbReference type="InterPro" id="IPR027417">
    <property type="entry name" value="P-loop_NTPase"/>
</dbReference>
<dbReference type="Pfam" id="PF00005">
    <property type="entry name" value="ABC_tran"/>
    <property type="match status" value="1"/>
</dbReference>
<dbReference type="EMBL" id="MPJW01000039">
    <property type="protein sequence ID" value="OLU42751.1"/>
    <property type="molecule type" value="Genomic_DNA"/>
</dbReference>
<dbReference type="GO" id="GO:0034040">
    <property type="term" value="F:ATPase-coupled lipid transmembrane transporter activity"/>
    <property type="evidence" value="ECO:0007669"/>
    <property type="project" value="TreeGrafter"/>
</dbReference>
<dbReference type="RefSeq" id="WP_075817612.1">
    <property type="nucleotide sequence ID" value="NZ_CAOUMU010000120.1"/>
</dbReference>
<dbReference type="Proteomes" id="UP000186341">
    <property type="component" value="Unassembled WGS sequence"/>
</dbReference>
<dbReference type="InterPro" id="IPR011527">
    <property type="entry name" value="ABC1_TM_dom"/>
</dbReference>
<evidence type="ECO:0000259" key="6">
    <source>
        <dbReference type="PROSITE" id="PS50929"/>
    </source>
</evidence>
<evidence type="ECO:0000313" key="8">
    <source>
        <dbReference type="Proteomes" id="UP000186341"/>
    </source>
</evidence>
<dbReference type="PROSITE" id="PS50929">
    <property type="entry name" value="ABC_TM1F"/>
    <property type="match status" value="1"/>
</dbReference>
<evidence type="ECO:0000256" key="5">
    <source>
        <dbReference type="SAM" id="Phobius"/>
    </source>
</evidence>
<dbReference type="InterPro" id="IPR036640">
    <property type="entry name" value="ABC1_TM_sf"/>
</dbReference>
<gene>
    <name evidence="7" type="ORF">BO222_01090</name>
</gene>
<feature type="transmembrane region" description="Helical" evidence="5">
    <location>
        <begin position="30"/>
        <end position="57"/>
    </location>
</feature>
<dbReference type="GO" id="GO:0005886">
    <property type="term" value="C:plasma membrane"/>
    <property type="evidence" value="ECO:0007669"/>
    <property type="project" value="UniProtKB-SubCell"/>
</dbReference>
<proteinExistence type="predicted"/>
<sequence>MKQNAEKFLYANGQGFSFVLDQSMNIIGKVIIFATVIGIIASLNVLVLFLFLLLAGINSLAQMNLKKTYANLELEKNPKERRLSYLSNLFPNPLFEKEIRINGARVLFFDHLRNCTFELWRFYKKQMHLMNGSKCLLYLTDFLQRIISYSYMIYEVSIGAISIANFTMYVNAISTFTGSMNEVIDSINDIRQYSIYFESVEHYLNLPAKTYEVTKNIPLPQRIDSIEFEDVSFKYPESKKYALKHINCKFIGQEKISIAGENGAGKSTFIKLICRLYEPTSG</sequence>
<name>A0A1U7NIX8_9FIRM</name>
<keyword evidence="2 5" id="KW-0812">Transmembrane</keyword>
<keyword evidence="8" id="KW-1185">Reference proteome</keyword>
<organism evidence="7 8">
    <name type="scientific">Ileibacterium valens</name>
    <dbReference type="NCBI Taxonomy" id="1862668"/>
    <lineage>
        <taxon>Bacteria</taxon>
        <taxon>Bacillati</taxon>
        <taxon>Bacillota</taxon>
        <taxon>Erysipelotrichia</taxon>
        <taxon>Erysipelotrichales</taxon>
        <taxon>Erysipelotrichaceae</taxon>
        <taxon>Ileibacterium</taxon>
    </lineage>
</organism>
<accession>A0A1U7NIX8</accession>
<keyword evidence="4 5" id="KW-0472">Membrane</keyword>
<dbReference type="GO" id="GO:0140359">
    <property type="term" value="F:ABC-type transporter activity"/>
    <property type="evidence" value="ECO:0007669"/>
    <property type="project" value="InterPro"/>
</dbReference>
<evidence type="ECO:0000313" key="7">
    <source>
        <dbReference type="EMBL" id="OLU42751.1"/>
    </source>
</evidence>